<keyword evidence="3" id="KW-1185">Reference proteome</keyword>
<dbReference type="EMBL" id="BMGP01000001">
    <property type="protein sequence ID" value="GGF13207.1"/>
    <property type="molecule type" value="Genomic_DNA"/>
</dbReference>
<evidence type="ECO:0000313" key="2">
    <source>
        <dbReference type="EMBL" id="GGF13207.1"/>
    </source>
</evidence>
<sequence length="108" mass="9927">MPATSGKWEYLTTPLMIHNTAAILNNWGSDGWELVQVVTGPEGGMVAYLKRPLAGSEPAAAAASAAAAAGSWNDGGGGGAGGASGGGSGAGAGAGAGVADAGVSGGAA</sequence>
<name>A0A917ETE6_9MICO</name>
<dbReference type="Proteomes" id="UP000598775">
    <property type="component" value="Unassembled WGS sequence"/>
</dbReference>
<feature type="region of interest" description="Disordered" evidence="1">
    <location>
        <begin position="65"/>
        <end position="108"/>
    </location>
</feature>
<comment type="caution">
    <text evidence="2">The sequence shown here is derived from an EMBL/GenBank/DDBJ whole genome shotgun (WGS) entry which is preliminary data.</text>
</comment>
<accession>A0A917ETE6</accession>
<reference evidence="2 3" key="1">
    <citation type="journal article" date="2014" name="Int. J. Syst. Evol. Microbiol.">
        <title>Complete genome sequence of Corynebacterium casei LMG S-19264T (=DSM 44701T), isolated from a smear-ripened cheese.</title>
        <authorList>
            <consortium name="US DOE Joint Genome Institute (JGI-PGF)"/>
            <person name="Walter F."/>
            <person name="Albersmeier A."/>
            <person name="Kalinowski J."/>
            <person name="Ruckert C."/>
        </authorList>
    </citation>
    <scope>NUCLEOTIDE SEQUENCE [LARGE SCALE GENOMIC DNA]</scope>
    <source>
        <strain evidence="2 3">CGMCC 1.12976</strain>
    </source>
</reference>
<evidence type="ECO:0000313" key="3">
    <source>
        <dbReference type="Proteomes" id="UP000598775"/>
    </source>
</evidence>
<evidence type="ECO:0000256" key="1">
    <source>
        <dbReference type="SAM" id="MobiDB-lite"/>
    </source>
</evidence>
<organism evidence="2 3">
    <name type="scientific">Subtercola lobariae</name>
    <dbReference type="NCBI Taxonomy" id="1588641"/>
    <lineage>
        <taxon>Bacteria</taxon>
        <taxon>Bacillati</taxon>
        <taxon>Actinomycetota</taxon>
        <taxon>Actinomycetes</taxon>
        <taxon>Micrococcales</taxon>
        <taxon>Microbacteriaceae</taxon>
        <taxon>Subtercola</taxon>
    </lineage>
</organism>
<gene>
    <name evidence="2" type="ORF">GCM10011399_03900</name>
</gene>
<protein>
    <recommendedName>
        <fullName evidence="4">DUF4177 domain-containing protein</fullName>
    </recommendedName>
</protein>
<dbReference type="RefSeq" id="WP_229715039.1">
    <property type="nucleotide sequence ID" value="NZ_BMGP01000001.1"/>
</dbReference>
<evidence type="ECO:0008006" key="4">
    <source>
        <dbReference type="Google" id="ProtNLM"/>
    </source>
</evidence>
<dbReference type="AlphaFoldDB" id="A0A917ETE6"/>
<proteinExistence type="predicted"/>
<feature type="compositionally biased region" description="Gly residues" evidence="1">
    <location>
        <begin position="73"/>
        <end position="96"/>
    </location>
</feature>